<gene>
    <name evidence="1" type="ORF">DFH07DRAFT_944118</name>
</gene>
<organism evidence="1 2">
    <name type="scientific">Mycena maculata</name>
    <dbReference type="NCBI Taxonomy" id="230809"/>
    <lineage>
        <taxon>Eukaryota</taxon>
        <taxon>Fungi</taxon>
        <taxon>Dikarya</taxon>
        <taxon>Basidiomycota</taxon>
        <taxon>Agaricomycotina</taxon>
        <taxon>Agaricomycetes</taxon>
        <taxon>Agaricomycetidae</taxon>
        <taxon>Agaricales</taxon>
        <taxon>Marasmiineae</taxon>
        <taxon>Mycenaceae</taxon>
        <taxon>Mycena</taxon>
    </lineage>
</organism>
<keyword evidence="2" id="KW-1185">Reference proteome</keyword>
<evidence type="ECO:0000313" key="1">
    <source>
        <dbReference type="EMBL" id="KAJ7738051.1"/>
    </source>
</evidence>
<dbReference type="Proteomes" id="UP001215280">
    <property type="component" value="Unassembled WGS sequence"/>
</dbReference>
<proteinExistence type="predicted"/>
<sequence>MSCTASDQRHTSESFLHVRLSKDLLAPRSLNIPFYFTHFTLQWVSSVRLPLGEIPPGPRRPRSELQALRPAGLQIRLRRPISAVFMNNAQYAIAITNELRDRVHDWLDGLRIGHMLHLSLNTPSPLPVEFPFGVFFLSETLEWIHEYGAEQLRHIHAVSFVFQDRTNGPGSSVAWRVATTGDIDLGVFEIAAGVYDDAALPFDIDSALVLEAMLASLQSRAPVHLSSQAGSVPNAQPNAALHFFRDFELRTAGGTLVRHLGRRQSMQDGIPQDINKANNKGVVLERQSADG</sequence>
<dbReference type="EMBL" id="JARJLG010000139">
    <property type="protein sequence ID" value="KAJ7738051.1"/>
    <property type="molecule type" value="Genomic_DNA"/>
</dbReference>
<comment type="caution">
    <text evidence="1">The sequence shown here is derived from an EMBL/GenBank/DDBJ whole genome shotgun (WGS) entry which is preliminary data.</text>
</comment>
<protein>
    <submittedName>
        <fullName evidence="1">Uncharacterized protein</fullName>
    </submittedName>
</protein>
<reference evidence="1" key="1">
    <citation type="submission" date="2023-03" db="EMBL/GenBank/DDBJ databases">
        <title>Massive genome expansion in bonnet fungi (Mycena s.s.) driven by repeated elements and novel gene families across ecological guilds.</title>
        <authorList>
            <consortium name="Lawrence Berkeley National Laboratory"/>
            <person name="Harder C.B."/>
            <person name="Miyauchi S."/>
            <person name="Viragh M."/>
            <person name="Kuo A."/>
            <person name="Thoen E."/>
            <person name="Andreopoulos B."/>
            <person name="Lu D."/>
            <person name="Skrede I."/>
            <person name="Drula E."/>
            <person name="Henrissat B."/>
            <person name="Morin E."/>
            <person name="Kohler A."/>
            <person name="Barry K."/>
            <person name="LaButti K."/>
            <person name="Morin E."/>
            <person name="Salamov A."/>
            <person name="Lipzen A."/>
            <person name="Mereny Z."/>
            <person name="Hegedus B."/>
            <person name="Baldrian P."/>
            <person name="Stursova M."/>
            <person name="Weitz H."/>
            <person name="Taylor A."/>
            <person name="Grigoriev I.V."/>
            <person name="Nagy L.G."/>
            <person name="Martin F."/>
            <person name="Kauserud H."/>
        </authorList>
    </citation>
    <scope>NUCLEOTIDE SEQUENCE</scope>
    <source>
        <strain evidence="1">CBHHK188m</strain>
    </source>
</reference>
<name>A0AAD7I9J5_9AGAR</name>
<evidence type="ECO:0000313" key="2">
    <source>
        <dbReference type="Proteomes" id="UP001215280"/>
    </source>
</evidence>
<accession>A0AAD7I9J5</accession>
<dbReference type="AlphaFoldDB" id="A0AAD7I9J5"/>